<dbReference type="GO" id="GO:0006974">
    <property type="term" value="P:DNA damage response"/>
    <property type="evidence" value="ECO:0007669"/>
    <property type="project" value="InterPro"/>
</dbReference>
<sequence>SSCAGVCRYERESGMCSIRLSEPILKLRPRKDLVETLLHEMIHALLFVTNNRKDRESHGPEFRKHMRHINRLTGANVTISHNFHEEVDLYRQHWWRCNGPCRNRRPYFGYVKRAMNRPPSARDFWWLEHQQTCGGTFIKVKEPENFSKKSKEKTQPEKLPNSSSTRKGKTRTRDTQSPDPFSGKRYRLEGGDGELSEQSTDSNSSVRNSETPGSQNHSVRTVPVPKNEIKFDTSPPSGIFFPLYTEDASEKINLASKHEFPELSVANPKAYKNVSGSPVEIAPVMEEQTKQGSVSGRRVVPLCNSPPKQICFEQTVTAQVAPEMMGSECTNTVQQWPKMEDKTAFENYFIKKG</sequence>
<dbReference type="GO" id="GO:0004222">
    <property type="term" value="F:metalloendopeptidase activity"/>
    <property type="evidence" value="ECO:0007669"/>
    <property type="project" value="InterPro"/>
</dbReference>
<feature type="non-terminal residue" evidence="5">
    <location>
        <position position="353"/>
    </location>
</feature>
<dbReference type="SMART" id="SM00731">
    <property type="entry name" value="SprT"/>
    <property type="match status" value="1"/>
</dbReference>
<dbReference type="GO" id="GO:0005634">
    <property type="term" value="C:nucleus"/>
    <property type="evidence" value="ECO:0007669"/>
    <property type="project" value="UniProtKB-SubCell"/>
</dbReference>
<reference evidence="5 6" key="1">
    <citation type="submission" date="2019-09" db="EMBL/GenBank/DDBJ databases">
        <title>Bird 10,000 Genomes (B10K) Project - Family phase.</title>
        <authorList>
            <person name="Zhang G."/>
        </authorList>
    </citation>
    <scope>NUCLEOTIDE SEQUENCE [LARGE SCALE GENOMIC DNA]</scope>
    <source>
        <strain evidence="5">B10K-DU-001-61</strain>
        <tissue evidence="5">Muscle</tissue>
    </source>
</reference>
<feature type="region of interest" description="Disordered" evidence="3">
    <location>
        <begin position="138"/>
        <end position="232"/>
    </location>
</feature>
<organism evidence="5 6">
    <name type="scientific">Chloroceryle aenea</name>
    <name type="common">American pygmy kingfisher</name>
    <dbReference type="NCBI Taxonomy" id="176938"/>
    <lineage>
        <taxon>Eukaryota</taxon>
        <taxon>Metazoa</taxon>
        <taxon>Chordata</taxon>
        <taxon>Craniata</taxon>
        <taxon>Vertebrata</taxon>
        <taxon>Euteleostomi</taxon>
        <taxon>Archelosauria</taxon>
        <taxon>Archosauria</taxon>
        <taxon>Dinosauria</taxon>
        <taxon>Saurischia</taxon>
        <taxon>Theropoda</taxon>
        <taxon>Coelurosauria</taxon>
        <taxon>Aves</taxon>
        <taxon>Neognathae</taxon>
        <taxon>Neoaves</taxon>
        <taxon>Telluraves</taxon>
        <taxon>Coraciimorphae</taxon>
        <taxon>Coraciiformes</taxon>
        <taxon>Cerylidae</taxon>
        <taxon>Chloroceryle</taxon>
    </lineage>
</organism>
<evidence type="ECO:0000256" key="3">
    <source>
        <dbReference type="SAM" id="MobiDB-lite"/>
    </source>
</evidence>
<feature type="compositionally biased region" description="Basic and acidic residues" evidence="3">
    <location>
        <begin position="139"/>
        <end position="156"/>
    </location>
</feature>
<dbReference type="InterPro" id="IPR006640">
    <property type="entry name" value="SprT-like_domain"/>
</dbReference>
<dbReference type="Pfam" id="PF10263">
    <property type="entry name" value="SprT-like"/>
    <property type="match status" value="1"/>
</dbReference>
<dbReference type="PANTHER" id="PTHR21220">
    <property type="entry name" value="DNA-DEPENDENT METALLOPROTEASE SPRTN"/>
    <property type="match status" value="1"/>
</dbReference>
<dbReference type="InterPro" id="IPR055220">
    <property type="entry name" value="SPRTN_ZBD"/>
</dbReference>
<evidence type="ECO:0000259" key="4">
    <source>
        <dbReference type="SMART" id="SM00731"/>
    </source>
</evidence>
<protein>
    <submittedName>
        <fullName evidence="5">SPRTN protein</fullName>
    </submittedName>
</protein>
<evidence type="ECO:0000313" key="5">
    <source>
        <dbReference type="EMBL" id="NXI60059.1"/>
    </source>
</evidence>
<dbReference type="OrthoDB" id="5236983at2759"/>
<proteinExistence type="predicted"/>
<name>A0A7K9UGW8_9AVES</name>
<dbReference type="GO" id="GO:0031593">
    <property type="term" value="F:polyubiquitin modification-dependent protein binding"/>
    <property type="evidence" value="ECO:0007669"/>
    <property type="project" value="TreeGrafter"/>
</dbReference>
<dbReference type="Pfam" id="PF22934">
    <property type="entry name" value="SPRTN_ZBD"/>
    <property type="match status" value="1"/>
</dbReference>
<dbReference type="PANTHER" id="PTHR21220:SF0">
    <property type="entry name" value="DNA-DEPENDENT METALLOPROTEASE SPRTN"/>
    <property type="match status" value="1"/>
</dbReference>
<feature type="non-terminal residue" evidence="5">
    <location>
        <position position="1"/>
    </location>
</feature>
<dbReference type="InterPro" id="IPR044245">
    <property type="entry name" value="Spartan"/>
</dbReference>
<keyword evidence="2" id="KW-0539">Nucleus</keyword>
<evidence type="ECO:0000256" key="1">
    <source>
        <dbReference type="ARBA" id="ARBA00004123"/>
    </source>
</evidence>
<evidence type="ECO:0000256" key="2">
    <source>
        <dbReference type="ARBA" id="ARBA00023242"/>
    </source>
</evidence>
<comment type="subcellular location">
    <subcellularLocation>
        <location evidence="1">Nucleus</location>
    </subcellularLocation>
</comment>
<evidence type="ECO:0000313" key="6">
    <source>
        <dbReference type="Proteomes" id="UP000579406"/>
    </source>
</evidence>
<dbReference type="GO" id="GO:0003697">
    <property type="term" value="F:single-stranded DNA binding"/>
    <property type="evidence" value="ECO:0007669"/>
    <property type="project" value="InterPro"/>
</dbReference>
<dbReference type="AlphaFoldDB" id="A0A7K9UGW8"/>
<feature type="domain" description="SprT-like" evidence="4">
    <location>
        <begin position="1"/>
        <end position="140"/>
    </location>
</feature>
<dbReference type="EMBL" id="VWZY01012881">
    <property type="protein sequence ID" value="NXI60059.1"/>
    <property type="molecule type" value="Genomic_DNA"/>
</dbReference>
<gene>
    <name evidence="5" type="primary">Sprtn</name>
    <name evidence="5" type="ORF">CHLAEN_R02532</name>
</gene>
<feature type="compositionally biased region" description="Polar residues" evidence="3">
    <location>
        <begin position="196"/>
        <end position="219"/>
    </location>
</feature>
<comment type="caution">
    <text evidence="5">The sequence shown here is derived from an EMBL/GenBank/DDBJ whole genome shotgun (WGS) entry which is preliminary data.</text>
</comment>
<accession>A0A7K9UGW8</accession>
<dbReference type="Proteomes" id="UP000579406">
    <property type="component" value="Unassembled WGS sequence"/>
</dbReference>
<keyword evidence="6" id="KW-1185">Reference proteome</keyword>